<dbReference type="RefSeq" id="WP_379874333.1">
    <property type="nucleotide sequence ID" value="NZ_JBHTBH010000023.1"/>
</dbReference>
<accession>A0ABW2KNL2</accession>
<name>A0ABW2KNL2_9ACTN</name>
<organism evidence="2 3">
    <name type="scientific">Marinactinospora rubrisoli</name>
    <dbReference type="NCBI Taxonomy" id="2715399"/>
    <lineage>
        <taxon>Bacteria</taxon>
        <taxon>Bacillati</taxon>
        <taxon>Actinomycetota</taxon>
        <taxon>Actinomycetes</taxon>
        <taxon>Streptosporangiales</taxon>
        <taxon>Nocardiopsidaceae</taxon>
        <taxon>Marinactinospora</taxon>
    </lineage>
</organism>
<feature type="region of interest" description="Disordered" evidence="1">
    <location>
        <begin position="1"/>
        <end position="31"/>
    </location>
</feature>
<keyword evidence="3" id="KW-1185">Reference proteome</keyword>
<evidence type="ECO:0000313" key="3">
    <source>
        <dbReference type="Proteomes" id="UP001596540"/>
    </source>
</evidence>
<sequence length="105" mass="11686">MYAIIPGQRDAGHDHDYDDALEGEDAGHWPDGLSRREVQRLIWEAQKAGTAGGARPDRDPEYQALIEHLHAGTGRPRDPYTCDFTSEQVEARRAAHRLVLVGRAA</sequence>
<dbReference type="Proteomes" id="UP001596540">
    <property type="component" value="Unassembled WGS sequence"/>
</dbReference>
<protein>
    <submittedName>
        <fullName evidence="2">Uncharacterized protein</fullName>
    </submittedName>
</protein>
<evidence type="ECO:0000313" key="2">
    <source>
        <dbReference type="EMBL" id="MFC7331473.1"/>
    </source>
</evidence>
<gene>
    <name evidence="2" type="ORF">ACFQRF_27385</name>
</gene>
<reference evidence="3" key="1">
    <citation type="journal article" date="2019" name="Int. J. Syst. Evol. Microbiol.">
        <title>The Global Catalogue of Microorganisms (GCM) 10K type strain sequencing project: providing services to taxonomists for standard genome sequencing and annotation.</title>
        <authorList>
            <consortium name="The Broad Institute Genomics Platform"/>
            <consortium name="The Broad Institute Genome Sequencing Center for Infectious Disease"/>
            <person name="Wu L."/>
            <person name="Ma J."/>
        </authorList>
    </citation>
    <scope>NUCLEOTIDE SEQUENCE [LARGE SCALE GENOMIC DNA]</scope>
    <source>
        <strain evidence="3">CGMCC 4.7382</strain>
    </source>
</reference>
<evidence type="ECO:0000256" key="1">
    <source>
        <dbReference type="SAM" id="MobiDB-lite"/>
    </source>
</evidence>
<proteinExistence type="predicted"/>
<comment type="caution">
    <text evidence="2">The sequence shown here is derived from an EMBL/GenBank/DDBJ whole genome shotgun (WGS) entry which is preliminary data.</text>
</comment>
<dbReference type="EMBL" id="JBHTBH010000023">
    <property type="protein sequence ID" value="MFC7331473.1"/>
    <property type="molecule type" value="Genomic_DNA"/>
</dbReference>